<dbReference type="GO" id="GO:0005524">
    <property type="term" value="F:ATP binding"/>
    <property type="evidence" value="ECO:0007669"/>
    <property type="project" value="UniProtKB-KW"/>
</dbReference>
<dbReference type="InterPro" id="IPR002078">
    <property type="entry name" value="Sigma_54_int"/>
</dbReference>
<dbReference type="PROSITE" id="PS00675">
    <property type="entry name" value="SIGMA54_INTERACT_1"/>
    <property type="match status" value="1"/>
</dbReference>
<dbReference type="Pfam" id="PF02954">
    <property type="entry name" value="HTH_8"/>
    <property type="match status" value="1"/>
</dbReference>
<dbReference type="Pfam" id="PF25601">
    <property type="entry name" value="AAA_lid_14"/>
    <property type="match status" value="1"/>
</dbReference>
<evidence type="ECO:0000256" key="1">
    <source>
        <dbReference type="ARBA" id="ARBA00022741"/>
    </source>
</evidence>
<evidence type="ECO:0000256" key="6">
    <source>
        <dbReference type="ARBA" id="ARBA00023163"/>
    </source>
</evidence>
<dbReference type="InterPro" id="IPR002197">
    <property type="entry name" value="HTH_Fis"/>
</dbReference>
<dbReference type="SUPFAM" id="SSF52172">
    <property type="entry name" value="CheY-like"/>
    <property type="match status" value="1"/>
</dbReference>
<name>A0A2U3KX08_9BACT</name>
<dbReference type="PROSITE" id="PS50110">
    <property type="entry name" value="RESPONSE_REGULATORY"/>
    <property type="match status" value="1"/>
</dbReference>
<sequence>MANILVCDDERSICEMLDISLRREGHRVETVLGGQAAKNKIDGALYDVIITDIKMPTIDGIEVLRHAHGVSPDSAVILMTAVDDYEAAVEAVKAGGASDYIRKSPGLVDEIKLAIKRSLEKLVLSRQNFALRRDAAARNSLDNIIGSSQAMEKLKQTVRIVASTASTVLVHGESGTGKELVARAVHVCSPRATEAFVSVNCGAFPETLLESELFGYLKGAFTGANQNKRGLFEVADSGTIFLDEISEMTLAMQVKLLRVLQERTVRPVGGTSEISIDVRVIAATNRELDKAVAENLFREDLYYRLNVIPIRVPPLRERREDIPLLVNHFLKKYATAAGRSILRVHAASLDALCGYDWPGNVRQLENTVERAVALETTDELRVELPAERPKTRAAAASAGAGTFPETGADAVLPQGLGMETYVAGIERSLLQSALNQSGGVQTKAADLLGISYRSFRHLMKKYEL</sequence>
<feature type="modified residue" description="4-aspartylphosphate" evidence="7">
    <location>
        <position position="52"/>
    </location>
</feature>
<dbReference type="InterPro" id="IPR001789">
    <property type="entry name" value="Sig_transdc_resp-reg_receiver"/>
</dbReference>
<keyword evidence="1" id="KW-0547">Nucleotide-binding</keyword>
<dbReference type="Pfam" id="PF00072">
    <property type="entry name" value="Response_reg"/>
    <property type="match status" value="1"/>
</dbReference>
<dbReference type="PROSITE" id="PS00688">
    <property type="entry name" value="SIGMA54_INTERACT_3"/>
    <property type="match status" value="1"/>
</dbReference>
<reference evidence="11" key="1">
    <citation type="submission" date="2018-02" db="EMBL/GenBank/DDBJ databases">
        <authorList>
            <person name="Hausmann B."/>
        </authorList>
    </citation>
    <scope>NUCLEOTIDE SEQUENCE [LARGE SCALE GENOMIC DNA]</scope>
    <source>
        <strain evidence="11">Peat soil MAG SbA1</strain>
    </source>
</reference>
<dbReference type="EMBL" id="OMOD01000146">
    <property type="protein sequence ID" value="SPF44099.1"/>
    <property type="molecule type" value="Genomic_DNA"/>
</dbReference>
<dbReference type="CDD" id="cd00156">
    <property type="entry name" value="REC"/>
    <property type="match status" value="1"/>
</dbReference>
<proteinExistence type="predicted"/>
<dbReference type="GO" id="GO:0043565">
    <property type="term" value="F:sequence-specific DNA binding"/>
    <property type="evidence" value="ECO:0007669"/>
    <property type="project" value="InterPro"/>
</dbReference>
<dbReference type="Pfam" id="PF00158">
    <property type="entry name" value="Sigma54_activat"/>
    <property type="match status" value="1"/>
</dbReference>
<evidence type="ECO:0000259" key="9">
    <source>
        <dbReference type="PROSITE" id="PS50110"/>
    </source>
</evidence>
<dbReference type="InterPro" id="IPR058031">
    <property type="entry name" value="AAA_lid_NorR"/>
</dbReference>
<gene>
    <name evidence="10" type="primary">atoC</name>
    <name evidence="10" type="ORF">SBA1_510036</name>
</gene>
<dbReference type="FunFam" id="3.40.50.300:FF:000006">
    <property type="entry name" value="DNA-binding transcriptional regulator NtrC"/>
    <property type="match status" value="1"/>
</dbReference>
<feature type="domain" description="Sigma-54 factor interaction" evidence="8">
    <location>
        <begin position="144"/>
        <end position="373"/>
    </location>
</feature>
<evidence type="ECO:0000313" key="11">
    <source>
        <dbReference type="Proteomes" id="UP000238701"/>
    </source>
</evidence>
<dbReference type="Gene3D" id="3.40.50.300">
    <property type="entry name" value="P-loop containing nucleotide triphosphate hydrolases"/>
    <property type="match status" value="1"/>
</dbReference>
<keyword evidence="2" id="KW-0067">ATP-binding</keyword>
<dbReference type="Gene3D" id="3.40.50.2300">
    <property type="match status" value="1"/>
</dbReference>
<evidence type="ECO:0000256" key="3">
    <source>
        <dbReference type="ARBA" id="ARBA00023015"/>
    </source>
</evidence>
<keyword evidence="3" id="KW-0805">Transcription regulation</keyword>
<keyword evidence="5" id="KW-0010">Activator</keyword>
<accession>A0A2U3KX08</accession>
<keyword evidence="7" id="KW-0597">Phosphoprotein</keyword>
<dbReference type="InterPro" id="IPR009057">
    <property type="entry name" value="Homeodomain-like_sf"/>
</dbReference>
<evidence type="ECO:0000256" key="7">
    <source>
        <dbReference type="PROSITE-ProRule" id="PRU00169"/>
    </source>
</evidence>
<dbReference type="PRINTS" id="PR01590">
    <property type="entry name" value="HTHFIS"/>
</dbReference>
<evidence type="ECO:0000256" key="2">
    <source>
        <dbReference type="ARBA" id="ARBA00022840"/>
    </source>
</evidence>
<dbReference type="Gene3D" id="1.10.10.60">
    <property type="entry name" value="Homeodomain-like"/>
    <property type="match status" value="1"/>
</dbReference>
<dbReference type="PROSITE" id="PS50045">
    <property type="entry name" value="SIGMA54_INTERACT_4"/>
    <property type="match status" value="1"/>
</dbReference>
<dbReference type="Gene3D" id="1.10.8.60">
    <property type="match status" value="1"/>
</dbReference>
<organism evidence="10 11">
    <name type="scientific">Candidatus Sulfotelmatobacter kueseliae</name>
    <dbReference type="NCBI Taxonomy" id="2042962"/>
    <lineage>
        <taxon>Bacteria</taxon>
        <taxon>Pseudomonadati</taxon>
        <taxon>Acidobacteriota</taxon>
        <taxon>Terriglobia</taxon>
        <taxon>Terriglobales</taxon>
        <taxon>Candidatus Korobacteraceae</taxon>
        <taxon>Candidatus Sulfotelmatobacter</taxon>
    </lineage>
</organism>
<dbReference type="PANTHER" id="PTHR32071">
    <property type="entry name" value="TRANSCRIPTIONAL REGULATORY PROTEIN"/>
    <property type="match status" value="1"/>
</dbReference>
<dbReference type="InterPro" id="IPR025662">
    <property type="entry name" value="Sigma_54_int_dom_ATP-bd_1"/>
</dbReference>
<keyword evidence="6" id="KW-0804">Transcription</keyword>
<dbReference type="OrthoDB" id="9803970at2"/>
<dbReference type="InterPro" id="IPR027417">
    <property type="entry name" value="P-loop_NTPase"/>
</dbReference>
<dbReference type="GO" id="GO:0006355">
    <property type="term" value="P:regulation of DNA-templated transcription"/>
    <property type="evidence" value="ECO:0007669"/>
    <property type="project" value="InterPro"/>
</dbReference>
<protein>
    <submittedName>
        <fullName evidence="10">Acetoacetate metabolism regulatory protein AtoC</fullName>
    </submittedName>
</protein>
<feature type="domain" description="Response regulatory" evidence="9">
    <location>
        <begin position="3"/>
        <end position="118"/>
    </location>
</feature>
<dbReference type="GO" id="GO:0000160">
    <property type="term" value="P:phosphorelay signal transduction system"/>
    <property type="evidence" value="ECO:0007669"/>
    <property type="project" value="InterPro"/>
</dbReference>
<dbReference type="SMART" id="SM00382">
    <property type="entry name" value="AAA"/>
    <property type="match status" value="1"/>
</dbReference>
<dbReference type="Proteomes" id="UP000238701">
    <property type="component" value="Unassembled WGS sequence"/>
</dbReference>
<dbReference type="SUPFAM" id="SSF52540">
    <property type="entry name" value="P-loop containing nucleoside triphosphate hydrolases"/>
    <property type="match status" value="1"/>
</dbReference>
<dbReference type="SUPFAM" id="SSF46689">
    <property type="entry name" value="Homeodomain-like"/>
    <property type="match status" value="1"/>
</dbReference>
<evidence type="ECO:0000256" key="5">
    <source>
        <dbReference type="ARBA" id="ARBA00023159"/>
    </source>
</evidence>
<dbReference type="InterPro" id="IPR025944">
    <property type="entry name" value="Sigma_54_int_dom_CS"/>
</dbReference>
<dbReference type="FunFam" id="1.10.8.60:FF:000014">
    <property type="entry name" value="DNA-binding transcriptional regulator NtrC"/>
    <property type="match status" value="1"/>
</dbReference>
<evidence type="ECO:0000259" key="8">
    <source>
        <dbReference type="PROSITE" id="PS50045"/>
    </source>
</evidence>
<evidence type="ECO:0000256" key="4">
    <source>
        <dbReference type="ARBA" id="ARBA00023125"/>
    </source>
</evidence>
<evidence type="ECO:0000313" key="10">
    <source>
        <dbReference type="EMBL" id="SPF44099.1"/>
    </source>
</evidence>
<dbReference type="AlphaFoldDB" id="A0A2U3KX08"/>
<dbReference type="InterPro" id="IPR011006">
    <property type="entry name" value="CheY-like_superfamily"/>
</dbReference>
<dbReference type="SMART" id="SM00448">
    <property type="entry name" value="REC"/>
    <property type="match status" value="1"/>
</dbReference>
<dbReference type="InterPro" id="IPR003593">
    <property type="entry name" value="AAA+_ATPase"/>
</dbReference>
<dbReference type="CDD" id="cd00009">
    <property type="entry name" value="AAA"/>
    <property type="match status" value="1"/>
</dbReference>
<keyword evidence="4" id="KW-0238">DNA-binding</keyword>